<organism evidence="1 2">
    <name type="scientific">Ustilaginoidea virens</name>
    <name type="common">Rice false smut fungus</name>
    <name type="synonym">Villosiclava virens</name>
    <dbReference type="NCBI Taxonomy" id="1159556"/>
    <lineage>
        <taxon>Eukaryota</taxon>
        <taxon>Fungi</taxon>
        <taxon>Dikarya</taxon>
        <taxon>Ascomycota</taxon>
        <taxon>Pezizomycotina</taxon>
        <taxon>Sordariomycetes</taxon>
        <taxon>Hypocreomycetidae</taxon>
        <taxon>Hypocreales</taxon>
        <taxon>Clavicipitaceae</taxon>
        <taxon>Ustilaginoidea</taxon>
    </lineage>
</organism>
<sequence length="180" mass="19278">MAGSVGCGLPGEIYAVSRLVVRKRTALIFVSAVAVDEDVPAERFLVFSCIADVSSGSLFTNDKSMMIQRHRSSRVVPRPFGLGEEPAGRLRSAAANRDAAIVESVATLARFGSLVDFTTSRHGQKLFATARPKPIDGRVKVQHGIWAAGDEARTRARTYLCGAVIAHGSIDGGKFAPMYE</sequence>
<dbReference type="AlphaFoldDB" id="A0A1B5L2C6"/>
<proteinExistence type="predicted"/>
<protein>
    <submittedName>
        <fullName evidence="1">Uncharacterized protein</fullName>
    </submittedName>
</protein>
<comment type="caution">
    <text evidence="1">The sequence shown here is derived from an EMBL/GenBank/DDBJ whole genome shotgun (WGS) entry which is preliminary data.</text>
</comment>
<dbReference type="EMBL" id="BBTG02000037">
    <property type="protein sequence ID" value="GAO17609.1"/>
    <property type="molecule type" value="Genomic_DNA"/>
</dbReference>
<gene>
    <name evidence="1" type="ORF">UVI_02050920</name>
</gene>
<dbReference type="Proteomes" id="UP000054053">
    <property type="component" value="Unassembled WGS sequence"/>
</dbReference>
<name>A0A1B5L2C6_USTVR</name>
<accession>A0A1B5L2C6</accession>
<evidence type="ECO:0000313" key="1">
    <source>
        <dbReference type="EMBL" id="GAO17609.1"/>
    </source>
</evidence>
<reference evidence="2" key="1">
    <citation type="journal article" date="2016" name="Genome Announc.">
        <title>Genome sequence of Ustilaginoidea virens IPU010, a rice pathogenic fungus causing false smut.</title>
        <authorList>
            <person name="Kumagai T."/>
            <person name="Ishii T."/>
            <person name="Terai G."/>
            <person name="Umemura M."/>
            <person name="Machida M."/>
            <person name="Asai K."/>
        </authorList>
    </citation>
    <scope>NUCLEOTIDE SEQUENCE [LARGE SCALE GENOMIC DNA]</scope>
    <source>
        <strain evidence="2">IPU010</strain>
    </source>
</reference>
<evidence type="ECO:0000313" key="2">
    <source>
        <dbReference type="Proteomes" id="UP000054053"/>
    </source>
</evidence>